<dbReference type="Proteomes" id="UP000245464">
    <property type="component" value="Chromosome 1"/>
</dbReference>
<gene>
    <name evidence="1" type="ORF">PtrM4_016400</name>
</gene>
<sequence>MSSAQCAPNLCGWIDGRWCKQRPGRGCSHWALHEKAAAGLAEVRRIELAAEANVL</sequence>
<name>A0A2W1HBT3_9PLEO</name>
<reference evidence="1 2" key="1">
    <citation type="journal article" date="2018" name="BMC Genomics">
        <title>Comparative genomics of the wheat fungal pathogen Pyrenophora tritici-repentis reveals chromosomal variations and genome plasticity.</title>
        <authorList>
            <person name="Moolhuijzen P."/>
            <person name="See P.T."/>
            <person name="Hane J.K."/>
            <person name="Shi G."/>
            <person name="Liu Z."/>
            <person name="Oliver R.P."/>
            <person name="Moffat C.S."/>
        </authorList>
    </citation>
    <scope>NUCLEOTIDE SEQUENCE [LARGE SCALE GENOMIC DNA]</scope>
    <source>
        <strain evidence="1">M4</strain>
    </source>
</reference>
<dbReference type="EMBL" id="NQIK02000001">
    <property type="protein sequence ID" value="KAF7577400.1"/>
    <property type="molecule type" value="Genomic_DNA"/>
</dbReference>
<dbReference type="KEGG" id="ptrr:90954088"/>
<evidence type="ECO:0000313" key="1">
    <source>
        <dbReference type="EMBL" id="KAF7577400.1"/>
    </source>
</evidence>
<organism evidence="1 2">
    <name type="scientific">Pyrenophora tritici-repentis</name>
    <dbReference type="NCBI Taxonomy" id="45151"/>
    <lineage>
        <taxon>Eukaryota</taxon>
        <taxon>Fungi</taxon>
        <taxon>Dikarya</taxon>
        <taxon>Ascomycota</taxon>
        <taxon>Pezizomycotina</taxon>
        <taxon>Dothideomycetes</taxon>
        <taxon>Pleosporomycetidae</taxon>
        <taxon>Pleosporales</taxon>
        <taxon>Pleosporineae</taxon>
        <taxon>Pleosporaceae</taxon>
        <taxon>Pyrenophora</taxon>
    </lineage>
</organism>
<accession>A0A2W1HBT3</accession>
<proteinExistence type="predicted"/>
<dbReference type="GeneID" id="90954088"/>
<evidence type="ECO:0000313" key="2">
    <source>
        <dbReference type="Proteomes" id="UP000245464"/>
    </source>
</evidence>
<dbReference type="RefSeq" id="XP_065965425.1">
    <property type="nucleotide sequence ID" value="XM_066103223.1"/>
</dbReference>
<comment type="caution">
    <text evidence="1">The sequence shown here is derived from an EMBL/GenBank/DDBJ whole genome shotgun (WGS) entry which is preliminary data.</text>
</comment>
<protein>
    <submittedName>
        <fullName evidence="1">Uncharacterized protein</fullName>
    </submittedName>
</protein>
<dbReference type="AlphaFoldDB" id="A0A2W1HBT3"/>